<dbReference type="SMART" id="SM00400">
    <property type="entry name" value="ZnF_CHCC"/>
    <property type="match status" value="1"/>
</dbReference>
<dbReference type="InterPro" id="IPR050219">
    <property type="entry name" value="DnaG_primase"/>
</dbReference>
<feature type="compositionally biased region" description="Basic and acidic residues" evidence="13">
    <location>
        <begin position="510"/>
        <end position="523"/>
    </location>
</feature>
<gene>
    <name evidence="12 15" type="primary">dnaG</name>
    <name evidence="15" type="ORF">PIGHUM_03331</name>
</gene>
<keyword evidence="2 12" id="KW-0639">Primosome</keyword>
<keyword evidence="7 12" id="KW-0863">Zinc-finger</keyword>
<evidence type="ECO:0000313" key="15">
    <source>
        <dbReference type="EMBL" id="VCU71250.1"/>
    </source>
</evidence>
<dbReference type="GO" id="GO:1990077">
    <property type="term" value="C:primosome complex"/>
    <property type="evidence" value="ECO:0007669"/>
    <property type="project" value="UniProtKB-KW"/>
</dbReference>
<dbReference type="Pfam" id="PF01807">
    <property type="entry name" value="Zn_ribbon_DnaG"/>
    <property type="match status" value="1"/>
</dbReference>
<dbReference type="PANTHER" id="PTHR30313">
    <property type="entry name" value="DNA PRIMASE"/>
    <property type="match status" value="1"/>
</dbReference>
<dbReference type="InterPro" id="IPR013173">
    <property type="entry name" value="DNA_primase_DnaG_DnaB-bd_dom"/>
</dbReference>
<dbReference type="FunFam" id="3.90.580.10:FF:000001">
    <property type="entry name" value="DNA primase"/>
    <property type="match status" value="1"/>
</dbReference>
<evidence type="ECO:0000256" key="7">
    <source>
        <dbReference type="ARBA" id="ARBA00022771"/>
    </source>
</evidence>
<dbReference type="Pfam" id="PF08278">
    <property type="entry name" value="DnaG_DnaB_bind"/>
    <property type="match status" value="1"/>
</dbReference>
<keyword evidence="11 12" id="KW-0804">Transcription</keyword>
<comment type="subunit">
    <text evidence="12">Monomer. Interacts with DnaB.</text>
</comment>
<dbReference type="Pfam" id="PF08275">
    <property type="entry name" value="DNAG_N"/>
    <property type="match status" value="1"/>
</dbReference>
<dbReference type="Gene3D" id="3.90.980.10">
    <property type="entry name" value="DNA primase, catalytic core, N-terminal domain"/>
    <property type="match status" value="1"/>
</dbReference>
<dbReference type="NCBIfam" id="TIGR01391">
    <property type="entry name" value="dnaG"/>
    <property type="match status" value="1"/>
</dbReference>
<evidence type="ECO:0000256" key="9">
    <source>
        <dbReference type="ARBA" id="ARBA00022842"/>
    </source>
</evidence>
<reference evidence="15 16" key="1">
    <citation type="submission" date="2018-10" db="EMBL/GenBank/DDBJ databases">
        <authorList>
            <person name="Criscuolo A."/>
        </authorList>
    </citation>
    <scope>NUCLEOTIDE SEQUENCE [LARGE SCALE GENOMIC DNA]</scope>
    <source>
        <strain evidence="15">DnA1</strain>
    </source>
</reference>
<evidence type="ECO:0000256" key="3">
    <source>
        <dbReference type="ARBA" id="ARBA00022679"/>
    </source>
</evidence>
<dbReference type="PANTHER" id="PTHR30313:SF2">
    <property type="entry name" value="DNA PRIMASE"/>
    <property type="match status" value="1"/>
</dbReference>
<feature type="region of interest" description="Disordered" evidence="13">
    <location>
        <begin position="445"/>
        <end position="529"/>
    </location>
</feature>
<dbReference type="GO" id="GO:0005737">
    <property type="term" value="C:cytoplasm"/>
    <property type="evidence" value="ECO:0007669"/>
    <property type="project" value="TreeGrafter"/>
</dbReference>
<comment type="catalytic activity">
    <reaction evidence="12">
        <text>ssDNA + n NTP = ssDNA/pppN(pN)n-1 hybrid + (n-1) diphosphate.</text>
        <dbReference type="EC" id="2.7.7.101"/>
    </reaction>
</comment>
<evidence type="ECO:0000256" key="6">
    <source>
        <dbReference type="ARBA" id="ARBA00022723"/>
    </source>
</evidence>
<keyword evidence="3 12" id="KW-0808">Transferase</keyword>
<dbReference type="Proteomes" id="UP000277294">
    <property type="component" value="Unassembled WGS sequence"/>
</dbReference>
<dbReference type="EMBL" id="UWPJ01000025">
    <property type="protein sequence ID" value="VCU71250.1"/>
    <property type="molecule type" value="Genomic_DNA"/>
</dbReference>
<dbReference type="InterPro" id="IPR016136">
    <property type="entry name" value="DNA_helicase_N/primase_C"/>
</dbReference>
<dbReference type="GO" id="GO:0000428">
    <property type="term" value="C:DNA-directed RNA polymerase complex"/>
    <property type="evidence" value="ECO:0007669"/>
    <property type="project" value="UniProtKB-KW"/>
</dbReference>
<dbReference type="Gene3D" id="1.10.860.10">
    <property type="entry name" value="DNAb Helicase, Chain A"/>
    <property type="match status" value="1"/>
</dbReference>
<dbReference type="InterPro" id="IPR037068">
    <property type="entry name" value="DNA_primase_core_N_sf"/>
</dbReference>
<evidence type="ECO:0000256" key="2">
    <source>
        <dbReference type="ARBA" id="ARBA00022515"/>
    </source>
</evidence>
<dbReference type="AlphaFoldDB" id="A0A3P4B6M2"/>
<keyword evidence="10 12" id="KW-0238">DNA-binding</keyword>
<name>A0A3P4B6M2_9BURK</name>
<dbReference type="FunFam" id="3.40.1360.10:FF:000002">
    <property type="entry name" value="DNA primase"/>
    <property type="match status" value="1"/>
</dbReference>
<dbReference type="Pfam" id="PF13155">
    <property type="entry name" value="Toprim_2"/>
    <property type="match status" value="1"/>
</dbReference>
<dbReference type="GO" id="GO:0003677">
    <property type="term" value="F:DNA binding"/>
    <property type="evidence" value="ECO:0007669"/>
    <property type="project" value="UniProtKB-KW"/>
</dbReference>
<keyword evidence="8 12" id="KW-0862">Zinc</keyword>
<dbReference type="InterPro" id="IPR034151">
    <property type="entry name" value="TOPRIM_DnaG_bac"/>
</dbReference>
<evidence type="ECO:0000256" key="1">
    <source>
        <dbReference type="ARBA" id="ARBA00022478"/>
    </source>
</evidence>
<dbReference type="Pfam" id="PF10410">
    <property type="entry name" value="DnaB_bind"/>
    <property type="match status" value="1"/>
</dbReference>
<dbReference type="Gene3D" id="1.20.50.20">
    <property type="entry name" value="DnaG, RNA polymerase domain, helical bundle"/>
    <property type="match status" value="1"/>
</dbReference>
<dbReference type="InterPro" id="IPR006171">
    <property type="entry name" value="TOPRIM_dom"/>
</dbReference>
<dbReference type="EC" id="2.7.7.101" evidence="12"/>
<dbReference type="SUPFAM" id="SSF57783">
    <property type="entry name" value="Zinc beta-ribbon"/>
    <property type="match status" value="1"/>
</dbReference>
<dbReference type="GO" id="GO:0006269">
    <property type="term" value="P:DNA replication, synthesis of primer"/>
    <property type="evidence" value="ECO:0007669"/>
    <property type="project" value="UniProtKB-UniRule"/>
</dbReference>
<dbReference type="InterPro" id="IPR002694">
    <property type="entry name" value="Znf_CHC2"/>
</dbReference>
<organism evidence="15 16">
    <name type="scientific">Pigmentiphaga humi</name>
    <dbReference type="NCBI Taxonomy" id="2478468"/>
    <lineage>
        <taxon>Bacteria</taxon>
        <taxon>Pseudomonadati</taxon>
        <taxon>Pseudomonadota</taxon>
        <taxon>Betaproteobacteria</taxon>
        <taxon>Burkholderiales</taxon>
        <taxon>Alcaligenaceae</taxon>
        <taxon>Pigmentiphaga</taxon>
    </lineage>
</organism>
<proteinExistence type="inferred from homology"/>
<accession>A0A3P4B6M2</accession>
<keyword evidence="5 12" id="KW-0235">DNA replication</keyword>
<dbReference type="GO" id="GO:0008270">
    <property type="term" value="F:zinc ion binding"/>
    <property type="evidence" value="ECO:0007669"/>
    <property type="project" value="UniProtKB-UniRule"/>
</dbReference>
<comment type="similarity">
    <text evidence="12">Belongs to the DnaG primase family.</text>
</comment>
<dbReference type="OrthoDB" id="9803773at2"/>
<dbReference type="InterPro" id="IPR019475">
    <property type="entry name" value="DNA_primase_DnaB-bd"/>
</dbReference>
<evidence type="ECO:0000313" key="16">
    <source>
        <dbReference type="Proteomes" id="UP000277294"/>
    </source>
</evidence>
<evidence type="ECO:0000256" key="8">
    <source>
        <dbReference type="ARBA" id="ARBA00022833"/>
    </source>
</evidence>
<dbReference type="SMART" id="SM00493">
    <property type="entry name" value="TOPRIM"/>
    <property type="match status" value="1"/>
</dbReference>
<dbReference type="RefSeq" id="WP_124080703.1">
    <property type="nucleotide sequence ID" value="NZ_UWPJ01000025.1"/>
</dbReference>
<dbReference type="CDD" id="cd03364">
    <property type="entry name" value="TOPRIM_DnaG_primases"/>
    <property type="match status" value="1"/>
</dbReference>
<evidence type="ECO:0000256" key="5">
    <source>
        <dbReference type="ARBA" id="ARBA00022705"/>
    </source>
</evidence>
<dbReference type="InterPro" id="IPR013264">
    <property type="entry name" value="DNAG_N"/>
</dbReference>
<comment type="domain">
    <text evidence="12">Contains an N-terminal zinc-binding domain, a central core domain that contains the primase activity, and a C-terminal DnaB-binding domain.</text>
</comment>
<feature type="domain" description="Toprim" evidence="14">
    <location>
        <begin position="256"/>
        <end position="338"/>
    </location>
</feature>
<keyword evidence="1 12" id="KW-0240">DNA-directed RNA polymerase</keyword>
<dbReference type="Gene3D" id="3.90.580.10">
    <property type="entry name" value="Zinc finger, CHC2-type domain"/>
    <property type="match status" value="1"/>
</dbReference>
<dbReference type="InterPro" id="IPR036977">
    <property type="entry name" value="DNA_primase_Znf_CHC2"/>
</dbReference>
<dbReference type="SUPFAM" id="SSF56731">
    <property type="entry name" value="DNA primase core"/>
    <property type="match status" value="1"/>
</dbReference>
<sequence length="672" mass="73614">MIPDSFIQDLLARADIVDVVGQHVQLRKAGANLLGLCPFHGEKSPSFTVSPTKQFYHCFGCGAHGTAIRFLMEHTGASFPEAVRSLAASVGMVVPEEERSPRQRAARQQREALVSRHSQVLETANTWYRQQLRTADAAIAYLKKRGVSGEIAARFGLGWAGGDRQGLSAVLPSYDDPLPVEAGLVILSEDGRRYDRFRERVTFPIRNARGHLIGFGGRIIGKGEPKYLNSPETPIFSKGSELYGLWEARQAIRKEGLVVVVEGYMDVVALAQSGIECAVATLGTATTAVHVQKLLRASDSVVFSFDGDKAGRKAAWRALEACLPLLRDDISIRFLFLPDDHDPDSFVREYGADSFRKALREAMSLSQFLLAELAANHQMEEAEGRARCVHDARPLLQAMPAGALRMQVQRELAQLTRLTPEELGQLIPLQDVPSGPLVQQVAPLQARGTSPVPERSESNGAQDAHEAPEWVPHDEPPDAHFYDPPTDFPPRRDGVQGGGFRQQGRFKGGRFREWGGRYGDERPQGYTGPRPRVTPIAGRLLQLLLTHPVLVGQIGEDAEHLLASNQGFESVRELLALVRSSGAQHAGALLQAAEGSEIAQALVMASTATIYEDELPDPGGELRDALRTVELQAATAAQQQLAQAGFKSEEDKVRYLALTERILELKKPRVVE</sequence>
<dbReference type="HAMAP" id="MF_00974">
    <property type="entry name" value="DNA_primase_DnaG"/>
    <property type="match status" value="1"/>
</dbReference>
<keyword evidence="4 12" id="KW-0548">Nucleotidyltransferase</keyword>
<keyword evidence="6 12" id="KW-0479">Metal-binding</keyword>
<evidence type="ECO:0000256" key="10">
    <source>
        <dbReference type="ARBA" id="ARBA00023125"/>
    </source>
</evidence>
<keyword evidence="16" id="KW-1185">Reference proteome</keyword>
<evidence type="ECO:0000259" key="14">
    <source>
        <dbReference type="PROSITE" id="PS50880"/>
    </source>
</evidence>
<evidence type="ECO:0000256" key="12">
    <source>
        <dbReference type="HAMAP-Rule" id="MF_00974"/>
    </source>
</evidence>
<comment type="function">
    <text evidence="12">RNA polymerase that catalyzes the synthesis of short RNA molecules used as primers for DNA polymerase during DNA replication.</text>
</comment>
<dbReference type="GO" id="GO:0003899">
    <property type="term" value="F:DNA-directed RNA polymerase activity"/>
    <property type="evidence" value="ECO:0007669"/>
    <property type="project" value="UniProtKB-UniRule"/>
</dbReference>
<comment type="cofactor">
    <cofactor evidence="12">
        <name>Zn(2+)</name>
        <dbReference type="ChEBI" id="CHEBI:29105"/>
    </cofactor>
    <text evidence="12">Binds 1 zinc ion per monomer.</text>
</comment>
<dbReference type="Gene3D" id="3.40.1360.10">
    <property type="match status" value="1"/>
</dbReference>
<dbReference type="PROSITE" id="PS50880">
    <property type="entry name" value="TOPRIM"/>
    <property type="match status" value="1"/>
</dbReference>
<dbReference type="InterPro" id="IPR006295">
    <property type="entry name" value="DNA_primase_DnaG"/>
</dbReference>
<feature type="zinc finger region" description="CHC2-type" evidence="12">
    <location>
        <begin position="37"/>
        <end position="61"/>
    </location>
</feature>
<dbReference type="SUPFAM" id="SSF117023">
    <property type="entry name" value="DNA primase DnaG, C-terminal domain"/>
    <property type="match status" value="1"/>
</dbReference>
<protein>
    <recommendedName>
        <fullName evidence="12">DNA primase</fullName>
        <ecNumber evidence="12">2.7.7.101</ecNumber>
    </recommendedName>
</protein>
<feature type="compositionally biased region" description="Basic and acidic residues" evidence="13">
    <location>
        <begin position="463"/>
        <end position="481"/>
    </location>
</feature>
<dbReference type="InterPro" id="IPR030846">
    <property type="entry name" value="DnaG_bac"/>
</dbReference>
<evidence type="ECO:0000256" key="11">
    <source>
        <dbReference type="ARBA" id="ARBA00023163"/>
    </source>
</evidence>
<keyword evidence="9" id="KW-0460">Magnesium</keyword>
<evidence type="ECO:0000256" key="13">
    <source>
        <dbReference type="SAM" id="MobiDB-lite"/>
    </source>
</evidence>
<evidence type="ECO:0000256" key="4">
    <source>
        <dbReference type="ARBA" id="ARBA00022695"/>
    </source>
</evidence>